<name>A0A3B0YUJ0_9ZZZZ</name>
<dbReference type="InterPro" id="IPR050706">
    <property type="entry name" value="Cyclic-di-GMP_PDE-like"/>
</dbReference>
<dbReference type="EMBL" id="UOFM01000511">
    <property type="protein sequence ID" value="VAW83081.1"/>
    <property type="molecule type" value="Genomic_DNA"/>
</dbReference>
<dbReference type="CDD" id="cd01948">
    <property type="entry name" value="EAL"/>
    <property type="match status" value="1"/>
</dbReference>
<dbReference type="Gene3D" id="3.20.20.450">
    <property type="entry name" value="EAL domain"/>
    <property type="match status" value="1"/>
</dbReference>
<dbReference type="SMART" id="SM00052">
    <property type="entry name" value="EAL"/>
    <property type="match status" value="1"/>
</dbReference>
<dbReference type="PANTHER" id="PTHR33121">
    <property type="entry name" value="CYCLIC DI-GMP PHOSPHODIESTERASE PDEF"/>
    <property type="match status" value="1"/>
</dbReference>
<protein>
    <submittedName>
        <fullName evidence="2">Diguanylate cyclase/phosphodiesterase (GGDEF &amp; EAL domains) with PAS/PAC sensor(S)</fullName>
    </submittedName>
</protein>
<dbReference type="SUPFAM" id="SSF141868">
    <property type="entry name" value="EAL domain-like"/>
    <property type="match status" value="1"/>
</dbReference>
<dbReference type="AlphaFoldDB" id="A0A3B0YUJ0"/>
<dbReference type="InterPro" id="IPR001633">
    <property type="entry name" value="EAL_dom"/>
</dbReference>
<evidence type="ECO:0000259" key="1">
    <source>
        <dbReference type="PROSITE" id="PS50883"/>
    </source>
</evidence>
<feature type="domain" description="EAL" evidence="1">
    <location>
        <begin position="1"/>
        <end position="201"/>
    </location>
</feature>
<dbReference type="PROSITE" id="PS50883">
    <property type="entry name" value="EAL"/>
    <property type="match status" value="1"/>
</dbReference>
<accession>A0A3B0YUJ0</accession>
<dbReference type="GO" id="GO:0071111">
    <property type="term" value="F:cyclic-guanylate-specific phosphodiesterase activity"/>
    <property type="evidence" value="ECO:0007669"/>
    <property type="project" value="InterPro"/>
</dbReference>
<proteinExistence type="predicted"/>
<reference evidence="2" key="1">
    <citation type="submission" date="2018-06" db="EMBL/GenBank/DDBJ databases">
        <authorList>
            <person name="Zhirakovskaya E."/>
        </authorList>
    </citation>
    <scope>NUCLEOTIDE SEQUENCE</scope>
</reference>
<dbReference type="Pfam" id="PF00563">
    <property type="entry name" value="EAL"/>
    <property type="match status" value="1"/>
</dbReference>
<dbReference type="PANTHER" id="PTHR33121:SF79">
    <property type="entry name" value="CYCLIC DI-GMP PHOSPHODIESTERASE PDED-RELATED"/>
    <property type="match status" value="1"/>
</dbReference>
<dbReference type="InterPro" id="IPR035919">
    <property type="entry name" value="EAL_sf"/>
</dbReference>
<organism evidence="2">
    <name type="scientific">hydrothermal vent metagenome</name>
    <dbReference type="NCBI Taxonomy" id="652676"/>
    <lineage>
        <taxon>unclassified sequences</taxon>
        <taxon>metagenomes</taxon>
        <taxon>ecological metagenomes</taxon>
    </lineage>
</organism>
<sequence>MIDDDGSIVTPFYFLEAAKRTRQYAMLTRTMIEQSLVMLGNRSISISLNFTVEDIRNHETVRFFKDKLSEYNAAGRVVVELIESEGIENYEEVSRFIAEIKELGCRVAIDDFGTGYSNFTHLMHLNADYLKIDGSIIKRINDDRNSELVTRTLVDFARRLGMETVAEYVHSQAVQDKVVALGVDYSQGFFLGKPEPELPES</sequence>
<gene>
    <name evidence="2" type="ORF">MNBD_GAMMA14-17</name>
</gene>
<evidence type="ECO:0000313" key="2">
    <source>
        <dbReference type="EMBL" id="VAW83081.1"/>
    </source>
</evidence>